<proteinExistence type="predicted"/>
<feature type="region of interest" description="Disordered" evidence="1">
    <location>
        <begin position="1"/>
        <end position="50"/>
    </location>
</feature>
<evidence type="ECO:0000313" key="3">
    <source>
        <dbReference type="EMBL" id="NJQ08411.1"/>
    </source>
</evidence>
<feature type="domain" description="Aminoglycoside phosphotransferase" evidence="2">
    <location>
        <begin position="82"/>
        <end position="287"/>
    </location>
</feature>
<dbReference type="InterPro" id="IPR011009">
    <property type="entry name" value="Kinase-like_dom_sf"/>
</dbReference>
<dbReference type="SUPFAM" id="SSF56112">
    <property type="entry name" value="Protein kinase-like (PK-like)"/>
    <property type="match status" value="1"/>
</dbReference>
<dbReference type="RefSeq" id="WP_167974270.1">
    <property type="nucleotide sequence ID" value="NZ_BHZG01000082.1"/>
</dbReference>
<protein>
    <submittedName>
        <fullName evidence="3">Aminoglycoside phosphotransferase family protein</fullName>
    </submittedName>
</protein>
<dbReference type="Proteomes" id="UP000578686">
    <property type="component" value="Unassembled WGS sequence"/>
</dbReference>
<organism evidence="3 4">
    <name type="scientific">Streptomyces lonarensis</name>
    <dbReference type="NCBI Taxonomy" id="700599"/>
    <lineage>
        <taxon>Bacteria</taxon>
        <taxon>Bacillati</taxon>
        <taxon>Actinomycetota</taxon>
        <taxon>Actinomycetes</taxon>
        <taxon>Kitasatosporales</taxon>
        <taxon>Streptomycetaceae</taxon>
        <taxon>Streptomyces</taxon>
    </lineage>
</organism>
<dbReference type="InterPro" id="IPR002575">
    <property type="entry name" value="Aminoglycoside_PTrfase"/>
</dbReference>
<reference evidence="3 4" key="1">
    <citation type="submission" date="2020-03" db="EMBL/GenBank/DDBJ databases">
        <title>Draft genome of Streptomyces sp. ventii, isolated from the Axial Seamount in the Pacific Ocean, and resequencing of the two type strains Streptomyces lonarensis strain NCL 716 and Streptomyces bohaiensis strain 11A07.</title>
        <authorList>
            <person name="Loughran R.M."/>
            <person name="Pfannmuller K.M."/>
            <person name="Wasson B.J."/>
            <person name="Deadmond M.C."/>
            <person name="Paddock B.E."/>
            <person name="Koyack M.J."/>
            <person name="Gallegos D.A."/>
            <person name="Mitchell E.A."/>
            <person name="Ushijima B."/>
            <person name="Saw J.H."/>
            <person name="Mcphail K.L."/>
            <person name="Videau P."/>
        </authorList>
    </citation>
    <scope>NUCLEOTIDE SEQUENCE [LARGE SCALE GENOMIC DNA]</scope>
    <source>
        <strain evidence="3 4">NCL716</strain>
    </source>
</reference>
<keyword evidence="4" id="KW-1185">Reference proteome</keyword>
<keyword evidence="3" id="KW-0808">Transferase</keyword>
<dbReference type="AlphaFoldDB" id="A0A7X6I175"/>
<dbReference type="Pfam" id="PF01636">
    <property type="entry name" value="APH"/>
    <property type="match status" value="1"/>
</dbReference>
<gene>
    <name evidence="3" type="ORF">HCN56_23255</name>
</gene>
<accession>A0A7X6I175</accession>
<evidence type="ECO:0000256" key="1">
    <source>
        <dbReference type="SAM" id="MobiDB-lite"/>
    </source>
</evidence>
<evidence type="ECO:0000259" key="2">
    <source>
        <dbReference type="Pfam" id="PF01636"/>
    </source>
</evidence>
<dbReference type="GO" id="GO:0016740">
    <property type="term" value="F:transferase activity"/>
    <property type="evidence" value="ECO:0007669"/>
    <property type="project" value="UniProtKB-KW"/>
</dbReference>
<name>A0A7X6I175_9ACTN</name>
<comment type="caution">
    <text evidence="3">The sequence shown here is derived from an EMBL/GenBank/DDBJ whole genome shotgun (WGS) entry which is preliminary data.</text>
</comment>
<evidence type="ECO:0000313" key="4">
    <source>
        <dbReference type="Proteomes" id="UP000578686"/>
    </source>
</evidence>
<sequence>MYPAPSPVYPRYRQPLATPPAAVPQLGAPAPERPRRARPSGRQRLDLSGERGAELRGALASVQEICPEFSPAQLLRQGSESVLLAGSLGRRPVVAKCALSTAAAEKVRREIAAHRIFVRHRPPVRVPRLVGADSGSGTLVMEFIPGRAASTRRHPLNAPAVADLRALFAGVRRLGEWEPPGNDFGPEVNYHALLGRCHSLGMLTDRDLSDLRALLHGLRGRDGALPRQFCHGSVYPSQAVLSPAGPALLGWSTAGWYLPGRDLATLWAVLGTAPVARRQLSRLAQLEGPQQRDAFLVNLMLVLTREIRECEEAIHRAMRAPCPDPAAAAARPAGSLAFGEERRLLLRRLHDDLALTRRAVRAAVGTR</sequence>
<dbReference type="EMBL" id="JAAVJD010000302">
    <property type="protein sequence ID" value="NJQ08411.1"/>
    <property type="molecule type" value="Genomic_DNA"/>
</dbReference>